<dbReference type="Proteomes" id="UP000215305">
    <property type="component" value="Unassembled WGS sequence"/>
</dbReference>
<dbReference type="InterPro" id="IPR000571">
    <property type="entry name" value="Znf_CCCH"/>
</dbReference>
<feature type="compositionally biased region" description="Basic and acidic residues" evidence="3">
    <location>
        <begin position="28"/>
        <end position="55"/>
    </location>
</feature>
<keyword evidence="2" id="KW-0862">Zinc</keyword>
<dbReference type="CDD" id="cd17936">
    <property type="entry name" value="EEXXEc_NFX1"/>
    <property type="match status" value="1"/>
</dbReference>
<dbReference type="GO" id="GO:0031380">
    <property type="term" value="C:nuclear RNA-directed RNA polymerase complex"/>
    <property type="evidence" value="ECO:0007669"/>
    <property type="project" value="TreeGrafter"/>
</dbReference>
<dbReference type="GO" id="GO:0008270">
    <property type="term" value="F:zinc ion binding"/>
    <property type="evidence" value="ECO:0007669"/>
    <property type="project" value="UniProtKB-KW"/>
</dbReference>
<feature type="zinc finger region" description="C3H1-type" evidence="2">
    <location>
        <begin position="1"/>
        <end position="28"/>
    </location>
</feature>
<dbReference type="GeneID" id="38125148"/>
<dbReference type="OrthoDB" id="2423195at2759"/>
<dbReference type="InterPro" id="IPR047187">
    <property type="entry name" value="SF1_C_Upf1"/>
</dbReference>
<name>A0A397G521_ASPTH</name>
<feature type="domain" description="C3H1-type" evidence="4">
    <location>
        <begin position="1"/>
        <end position="28"/>
    </location>
</feature>
<dbReference type="InterPro" id="IPR041679">
    <property type="entry name" value="DNA2/NAM7-like_C"/>
</dbReference>
<dbReference type="InterPro" id="IPR045055">
    <property type="entry name" value="DNA2/NAM7-like"/>
</dbReference>
<dbReference type="GO" id="GO:0004386">
    <property type="term" value="F:helicase activity"/>
    <property type="evidence" value="ECO:0007669"/>
    <property type="project" value="InterPro"/>
</dbReference>
<reference evidence="5" key="1">
    <citation type="submission" date="2018-08" db="EMBL/GenBank/DDBJ databases">
        <title>Draft genome sequence of azole-resistant Aspergillus thermomutatus (Neosartorya pseudofischeri) strain HMR AF 39, isolated from a human nasal aspirate.</title>
        <authorList>
            <person name="Parent-Michaud M."/>
            <person name="Dufresne P.J."/>
            <person name="Fournier E."/>
            <person name="Martineau C."/>
            <person name="Moreira S."/>
            <person name="Perkins V."/>
            <person name="De Repentigny L."/>
            <person name="Dufresne S.F."/>
        </authorList>
    </citation>
    <scope>NUCLEOTIDE SEQUENCE [LARGE SCALE GENOMIC DNA]</scope>
    <source>
        <strain evidence="5">HMR AF 39</strain>
    </source>
</reference>
<dbReference type="FunFam" id="3.40.50.300:FF:001660">
    <property type="entry name" value="NF-X1 finger and helicase protein, putative"/>
    <property type="match status" value="1"/>
</dbReference>
<dbReference type="Gene3D" id="3.40.50.300">
    <property type="entry name" value="P-loop containing nucleotide triphosphate hydrolases"/>
    <property type="match status" value="2"/>
</dbReference>
<sequence length="1246" mass="140402">MARHKICRDFARTGTCSFRNCKFQHVNDPGRRDDDRTKRVARPKRPELSDSEKQFRSWKDTLTTDSCSTRPGRARMENFFRDARQFLEVDAGVMQGVIRELAGEKGLEHIRELVEQKFPKAESKAKETAFRSQVLPLLETVSHPNVLSSLILEQAVGTIFNVLFGIDGRRAALLLSSICDVLSNTSNDEIVVEWLEVSLLVFAKIVDLNSTAFVQDALKDQANRFQQIFLQMTESGMASSLHHSRNLLDHLLRRLEIGSLLPSAPANDNFKCEPKCTATFTLHRETPGGRHDNDHADIVKIAIMPTLEEIQSSRVEYLPVNDPGQWHVGGLDGLLDRNFRLLREDTIGQLRDAIHQELKGPQRLGPRISQVRTHVYPHAKIEQIDFDKFLGFQFKVQFPQLPSVSEMSTKDRENWWQLSKRLQSGALVCLIMNGRNGMAVVFCIVVDNQIRSSKQKKDDADRESKNGASLWTDPKKASVKLTLVDTKPGMVGTILNKVLNKREFSVVEFPGILLAGFEPTLRALKKMKENRELPFLDILIPNSDSGPVDIPPPLYALRTGFRFNLRCLMNNETDLYIQANEPVDIECLQRNSNLDKAQAKALVHSLQHRIGLIQGPPGTGKSYTGVALIRVLLANKKQGKTNLGPVLCVTYTNHALDQLLEALIDKGVTSQIIRIGSQSKSDQLRLLNLRHIAKDAEKTKGEREDQYRLHCEMEECETEFSTLKINQDLLATHLISHLHEFYPHHYSGLFGKDEEGWQMVRKGKPNDVIRRWVQAGEPGDVIRPVDVLMSLNPSQLLRKEREALYQIWTKEVIKLVHDKATQLCSTHHRAKANFDNVRNEVDLRCLAKADVIGVTTSGLARNLNMLRKLQSKVVICEEAGEVLEAHLLTALLPSVEHAILIGDHLQLRPQVQNYELSRENPRGGEKYSLDVSLFERLVESQSAMGLGLPFSTLETQRRMHPSIAQLVRDTLYPQIEDAEFVSSYPKVVGMRRRLFWLDHREPEADAANTSVLATSHWNEYEVRMTMAVVNHLVRQGKYQSGEIAVLTPYLGQLHRLRQLFSQYFTVTLGERDADQLESAGFEARETVVKTPARATLLQTLRVATIDNFQGEEAKVVVISLVRSNSQNRCGFLRTSNRINVLLSRAQHGMYIIGNSETSTHVPMWAQVIDILRQSGNIGSQLELHYPQKEAVVFAASIVFLAAMLVSKSAIRSCFTTPCTAHSRALVRAKGVLIRASSGAVILALLG</sequence>
<feature type="non-terminal residue" evidence="5">
    <location>
        <position position="1246"/>
    </location>
</feature>
<proteinExistence type="predicted"/>
<protein>
    <recommendedName>
        <fullName evidence="4">C3H1-type domain-containing protein</fullName>
    </recommendedName>
</protein>
<organism evidence="5 6">
    <name type="scientific">Aspergillus thermomutatus</name>
    <name type="common">Neosartorya pseudofischeri</name>
    <dbReference type="NCBI Taxonomy" id="41047"/>
    <lineage>
        <taxon>Eukaryota</taxon>
        <taxon>Fungi</taxon>
        <taxon>Dikarya</taxon>
        <taxon>Ascomycota</taxon>
        <taxon>Pezizomycotina</taxon>
        <taxon>Eurotiomycetes</taxon>
        <taxon>Eurotiomycetidae</taxon>
        <taxon>Eurotiales</taxon>
        <taxon>Aspergillaceae</taxon>
        <taxon>Aspergillus</taxon>
        <taxon>Aspergillus subgen. Fumigati</taxon>
    </lineage>
</organism>
<evidence type="ECO:0000313" key="5">
    <source>
        <dbReference type="EMBL" id="RHZ44436.1"/>
    </source>
</evidence>
<keyword evidence="2" id="KW-0479">Metal-binding</keyword>
<evidence type="ECO:0000256" key="3">
    <source>
        <dbReference type="SAM" id="MobiDB-lite"/>
    </source>
</evidence>
<dbReference type="PANTHER" id="PTHR10887">
    <property type="entry name" value="DNA2/NAM7 HELICASE FAMILY"/>
    <property type="match status" value="1"/>
</dbReference>
<comment type="caution">
    <text evidence="5">The sequence shown here is derived from an EMBL/GenBank/DDBJ whole genome shotgun (WGS) entry which is preliminary data.</text>
</comment>
<accession>A0A397G521</accession>
<dbReference type="InterPro" id="IPR027417">
    <property type="entry name" value="P-loop_NTPase"/>
</dbReference>
<keyword evidence="1" id="KW-0378">Hydrolase</keyword>
<dbReference type="VEuPathDB" id="FungiDB:CDV56_103174"/>
<keyword evidence="1" id="KW-0347">Helicase</keyword>
<feature type="region of interest" description="Disordered" evidence="3">
    <location>
        <begin position="27"/>
        <end position="55"/>
    </location>
</feature>
<dbReference type="PANTHER" id="PTHR10887:SF445">
    <property type="entry name" value="NFX1-TYPE ZINC FINGER-CONTAINING PROTEIN 1"/>
    <property type="match status" value="1"/>
</dbReference>
<gene>
    <name evidence="5" type="ORF">CDV56_103174</name>
</gene>
<keyword evidence="6" id="KW-1185">Reference proteome</keyword>
<dbReference type="EMBL" id="NKHU02000331">
    <property type="protein sequence ID" value="RHZ44436.1"/>
    <property type="molecule type" value="Genomic_DNA"/>
</dbReference>
<dbReference type="RefSeq" id="XP_026610327.1">
    <property type="nucleotide sequence ID" value="XM_026756793.1"/>
</dbReference>
<evidence type="ECO:0000256" key="2">
    <source>
        <dbReference type="PROSITE-ProRule" id="PRU00723"/>
    </source>
</evidence>
<dbReference type="PROSITE" id="PS50103">
    <property type="entry name" value="ZF_C3H1"/>
    <property type="match status" value="1"/>
</dbReference>
<keyword evidence="1" id="KW-0067">ATP-binding</keyword>
<dbReference type="Pfam" id="PF13087">
    <property type="entry name" value="AAA_12"/>
    <property type="match status" value="1"/>
</dbReference>
<evidence type="ECO:0000313" key="6">
    <source>
        <dbReference type="Proteomes" id="UP000215305"/>
    </source>
</evidence>
<dbReference type="AlphaFoldDB" id="A0A397G521"/>
<evidence type="ECO:0000256" key="1">
    <source>
        <dbReference type="ARBA" id="ARBA00022806"/>
    </source>
</evidence>
<dbReference type="SUPFAM" id="SSF52540">
    <property type="entry name" value="P-loop containing nucleoside triphosphate hydrolases"/>
    <property type="match status" value="1"/>
</dbReference>
<keyword evidence="2" id="KW-0863">Zinc-finger</keyword>
<dbReference type="CDD" id="cd18808">
    <property type="entry name" value="SF1_C_Upf1"/>
    <property type="match status" value="1"/>
</dbReference>
<dbReference type="Pfam" id="PF13086">
    <property type="entry name" value="AAA_11"/>
    <property type="match status" value="1"/>
</dbReference>
<keyword evidence="1" id="KW-0547">Nucleotide-binding</keyword>
<evidence type="ECO:0000259" key="4">
    <source>
        <dbReference type="PROSITE" id="PS50103"/>
    </source>
</evidence>
<dbReference type="GO" id="GO:0031048">
    <property type="term" value="P:regulatory ncRNA-mediated heterochromatin formation"/>
    <property type="evidence" value="ECO:0007669"/>
    <property type="project" value="TreeGrafter"/>
</dbReference>
<dbReference type="STRING" id="41047.A0A397G521"/>
<dbReference type="InterPro" id="IPR041677">
    <property type="entry name" value="DNA2/NAM7_AAA_11"/>
</dbReference>